<dbReference type="Proteomes" id="UP000288805">
    <property type="component" value="Unassembled WGS sequence"/>
</dbReference>
<feature type="compositionally biased region" description="Polar residues" evidence="1">
    <location>
        <begin position="76"/>
        <end position="89"/>
    </location>
</feature>
<proteinExistence type="predicted"/>
<gene>
    <name evidence="2" type="ORF">CK203_115418</name>
</gene>
<comment type="caution">
    <text evidence="2">The sequence shown here is derived from an EMBL/GenBank/DDBJ whole genome shotgun (WGS) entry which is preliminary data.</text>
</comment>
<evidence type="ECO:0000313" key="3">
    <source>
        <dbReference type="Proteomes" id="UP000288805"/>
    </source>
</evidence>
<dbReference type="AlphaFoldDB" id="A0A438D1I0"/>
<accession>A0A438D1I0</accession>
<protein>
    <submittedName>
        <fullName evidence="2">Uncharacterized protein</fullName>
    </submittedName>
</protein>
<feature type="region of interest" description="Disordered" evidence="1">
    <location>
        <begin position="1"/>
        <end position="24"/>
    </location>
</feature>
<evidence type="ECO:0000256" key="1">
    <source>
        <dbReference type="SAM" id="MobiDB-lite"/>
    </source>
</evidence>
<name>A0A438D1I0_VITVI</name>
<dbReference type="EMBL" id="QGNW01001850">
    <property type="protein sequence ID" value="RVW29317.1"/>
    <property type="molecule type" value="Genomic_DNA"/>
</dbReference>
<sequence>MPRDHQEEEDTSVSHPYQLWRAPEGAIQTRPHLARLGQAPPLLRIHLRPLRPRPCHLLRVGVPSSPPQRRTLGPGETSSQAPADSQAQGDIQRPSGIAPEVIIKRPMVTAPPIPGNSNCRARPFHSKLYFDMEAMRQQTDLRDSFGLLQRRPKSHNHSFQHRRASGYLEAKHIAEALHSPFQLEDPEQFR</sequence>
<feature type="region of interest" description="Disordered" evidence="1">
    <location>
        <begin position="57"/>
        <end position="95"/>
    </location>
</feature>
<organism evidence="2 3">
    <name type="scientific">Vitis vinifera</name>
    <name type="common">Grape</name>
    <dbReference type="NCBI Taxonomy" id="29760"/>
    <lineage>
        <taxon>Eukaryota</taxon>
        <taxon>Viridiplantae</taxon>
        <taxon>Streptophyta</taxon>
        <taxon>Embryophyta</taxon>
        <taxon>Tracheophyta</taxon>
        <taxon>Spermatophyta</taxon>
        <taxon>Magnoliopsida</taxon>
        <taxon>eudicotyledons</taxon>
        <taxon>Gunneridae</taxon>
        <taxon>Pentapetalae</taxon>
        <taxon>rosids</taxon>
        <taxon>Vitales</taxon>
        <taxon>Vitaceae</taxon>
        <taxon>Viteae</taxon>
        <taxon>Vitis</taxon>
    </lineage>
</organism>
<reference evidence="2 3" key="1">
    <citation type="journal article" date="2018" name="PLoS Genet.">
        <title>Population sequencing reveals clonal diversity and ancestral inbreeding in the grapevine cultivar Chardonnay.</title>
        <authorList>
            <person name="Roach M.J."/>
            <person name="Johnson D.L."/>
            <person name="Bohlmann J."/>
            <person name="van Vuuren H.J."/>
            <person name="Jones S.J."/>
            <person name="Pretorius I.S."/>
            <person name="Schmidt S.A."/>
            <person name="Borneman A.R."/>
        </authorList>
    </citation>
    <scope>NUCLEOTIDE SEQUENCE [LARGE SCALE GENOMIC DNA]</scope>
    <source>
        <strain evidence="3">cv. Chardonnay</strain>
        <tissue evidence="2">Leaf</tissue>
    </source>
</reference>
<evidence type="ECO:0000313" key="2">
    <source>
        <dbReference type="EMBL" id="RVW29317.1"/>
    </source>
</evidence>